<feature type="domain" description="Disease resistance R13L4/SHOC-2-like LRR" evidence="2">
    <location>
        <begin position="32"/>
        <end position="220"/>
    </location>
</feature>
<dbReference type="SUPFAM" id="SSF52058">
    <property type="entry name" value="L domain-like"/>
    <property type="match status" value="1"/>
</dbReference>
<organism evidence="3 4">
    <name type="scientific">Eucalyptus globulus</name>
    <name type="common">Tasmanian blue gum</name>
    <dbReference type="NCBI Taxonomy" id="34317"/>
    <lineage>
        <taxon>Eukaryota</taxon>
        <taxon>Viridiplantae</taxon>
        <taxon>Streptophyta</taxon>
        <taxon>Embryophyta</taxon>
        <taxon>Tracheophyta</taxon>
        <taxon>Spermatophyta</taxon>
        <taxon>Magnoliopsida</taxon>
        <taxon>eudicotyledons</taxon>
        <taxon>Gunneridae</taxon>
        <taxon>Pentapetalae</taxon>
        <taxon>rosids</taxon>
        <taxon>malvids</taxon>
        <taxon>Myrtales</taxon>
        <taxon>Myrtaceae</taxon>
        <taxon>Myrtoideae</taxon>
        <taxon>Eucalypteae</taxon>
        <taxon>Eucalyptus</taxon>
    </lineage>
</organism>
<gene>
    <name evidence="3" type="ORF">ACJRO7_017165</name>
</gene>
<dbReference type="PANTHER" id="PTHR47186">
    <property type="entry name" value="LEUCINE-RICH REPEAT-CONTAINING PROTEIN 57"/>
    <property type="match status" value="1"/>
</dbReference>
<dbReference type="InterPro" id="IPR055414">
    <property type="entry name" value="LRR_R13L4/SHOC2-like"/>
</dbReference>
<evidence type="ECO:0000313" key="4">
    <source>
        <dbReference type="Proteomes" id="UP001634007"/>
    </source>
</evidence>
<keyword evidence="4" id="KW-1185">Reference proteome</keyword>
<dbReference type="PANTHER" id="PTHR47186:SF3">
    <property type="entry name" value="OS09G0267800 PROTEIN"/>
    <property type="match status" value="1"/>
</dbReference>
<accession>A0ABD3KWF4</accession>
<sequence length="301" mass="33404">MGNTKIGKLPDAIGRLEMLEELHCPECQHLSDEIPCSIGELSHLRILDVSGTRISGLPATMSHLPCLKQLELKECHELRQLPKLPSSLTSLTLDVYYCQITPDLTNLVNLEHLDLSFHRDSHGGTGKWKELLTLENLKSIHRLPSSLSTLKLTDITPLPQFSSFRNLSKLFVSSCSMTHFPALEHLENLRELNLALSDLQELVEVQGLGELESLESLKITCCGSIEILPNLSKLGKLKHFDLESCSGLRCIEGLSGLQHLTHVTLKDCESLQGLPDLPRGTKLDTDWESPETSDPCVYISG</sequence>
<dbReference type="InterPro" id="IPR032675">
    <property type="entry name" value="LRR_dom_sf"/>
</dbReference>
<evidence type="ECO:0000259" key="2">
    <source>
        <dbReference type="Pfam" id="PF23598"/>
    </source>
</evidence>
<keyword evidence="1" id="KW-0677">Repeat</keyword>
<evidence type="ECO:0000256" key="1">
    <source>
        <dbReference type="ARBA" id="ARBA00022737"/>
    </source>
</evidence>
<dbReference type="Gene3D" id="3.80.10.10">
    <property type="entry name" value="Ribonuclease Inhibitor"/>
    <property type="match status" value="2"/>
</dbReference>
<proteinExistence type="predicted"/>
<reference evidence="3 4" key="1">
    <citation type="submission" date="2024-11" db="EMBL/GenBank/DDBJ databases">
        <title>Chromosome-level genome assembly of Eucalyptus globulus Labill. provides insights into its genome evolution.</title>
        <authorList>
            <person name="Li X."/>
        </authorList>
    </citation>
    <scope>NUCLEOTIDE SEQUENCE [LARGE SCALE GENOMIC DNA]</scope>
    <source>
        <strain evidence="3">CL2024</strain>
        <tissue evidence="3">Fresh tender leaves</tissue>
    </source>
</reference>
<dbReference type="Proteomes" id="UP001634007">
    <property type="component" value="Unassembled WGS sequence"/>
</dbReference>
<evidence type="ECO:0000313" key="3">
    <source>
        <dbReference type="EMBL" id="KAL3741656.1"/>
    </source>
</evidence>
<dbReference type="AlphaFoldDB" id="A0ABD3KWF4"/>
<dbReference type="EMBL" id="JBJKBG010000004">
    <property type="protein sequence ID" value="KAL3741656.1"/>
    <property type="molecule type" value="Genomic_DNA"/>
</dbReference>
<comment type="caution">
    <text evidence="3">The sequence shown here is derived from an EMBL/GenBank/DDBJ whole genome shotgun (WGS) entry which is preliminary data.</text>
</comment>
<dbReference type="Pfam" id="PF23598">
    <property type="entry name" value="LRR_14"/>
    <property type="match status" value="1"/>
</dbReference>
<protein>
    <recommendedName>
        <fullName evidence="2">Disease resistance R13L4/SHOC-2-like LRR domain-containing protein</fullName>
    </recommendedName>
</protein>
<name>A0ABD3KWF4_EUCGL</name>